<feature type="binding site" evidence="6">
    <location>
        <begin position="171"/>
        <end position="176"/>
    </location>
    <ligand>
        <name>NAD(+)</name>
        <dbReference type="ChEBI" id="CHEBI:57540"/>
    </ligand>
</feature>
<dbReference type="STRING" id="207949.RED65_02188"/>
<evidence type="ECO:0000256" key="1">
    <source>
        <dbReference type="ARBA" id="ARBA00003868"/>
    </source>
</evidence>
<dbReference type="HOGENOM" id="CLU_025763_0_0_6"/>
<dbReference type="InterPro" id="IPR036291">
    <property type="entry name" value="NAD(P)-bd_dom_sf"/>
</dbReference>
<dbReference type="InterPro" id="IPR046346">
    <property type="entry name" value="Aminoacid_DH-like_N_sf"/>
</dbReference>
<name>Q1MYF2_9GAMM</name>
<dbReference type="PANTHER" id="PTHR42722">
    <property type="entry name" value="LEUCINE DEHYDROGENASE"/>
    <property type="match status" value="1"/>
</dbReference>
<dbReference type="Gene3D" id="3.40.50.720">
    <property type="entry name" value="NAD(P)-binding Rossmann-like Domain"/>
    <property type="match status" value="1"/>
</dbReference>
<protein>
    <submittedName>
        <fullName evidence="9">Glutamate dehydrogenase/leucine dehydrogenase</fullName>
    </submittedName>
</protein>
<dbReference type="SUPFAM" id="SSF51735">
    <property type="entry name" value="NAD(P)-binding Rossmann-fold domains"/>
    <property type="match status" value="1"/>
</dbReference>
<evidence type="ECO:0000259" key="8">
    <source>
        <dbReference type="SMART" id="SM00839"/>
    </source>
</evidence>
<evidence type="ECO:0000256" key="2">
    <source>
        <dbReference type="ARBA" id="ARBA00006382"/>
    </source>
</evidence>
<comment type="function">
    <text evidence="1">Catalyzes the reversible oxidative deamination of glutamate to alpha-ketoglutarate and ammonia.</text>
</comment>
<proteinExistence type="inferred from homology"/>
<keyword evidence="4 6" id="KW-0520">NAD</keyword>
<organism evidence="9 10">
    <name type="scientific">Bermanella marisrubri</name>
    <dbReference type="NCBI Taxonomy" id="207949"/>
    <lineage>
        <taxon>Bacteria</taxon>
        <taxon>Pseudomonadati</taxon>
        <taxon>Pseudomonadota</taxon>
        <taxon>Gammaproteobacteria</taxon>
        <taxon>Oceanospirillales</taxon>
        <taxon>Oceanospirillaceae</taxon>
        <taxon>Bermanella</taxon>
    </lineage>
</organism>
<dbReference type="Proteomes" id="UP000004263">
    <property type="component" value="Unassembled WGS sequence"/>
</dbReference>
<evidence type="ECO:0000256" key="3">
    <source>
        <dbReference type="ARBA" id="ARBA00023002"/>
    </source>
</evidence>
<dbReference type="InterPro" id="IPR006097">
    <property type="entry name" value="Glu/Leu/Phe/Val/Trp_DH_dimer"/>
</dbReference>
<dbReference type="GO" id="GO:0016639">
    <property type="term" value="F:oxidoreductase activity, acting on the CH-NH2 group of donors, NAD or NADP as acceptor"/>
    <property type="evidence" value="ECO:0007669"/>
    <property type="project" value="InterPro"/>
</dbReference>
<dbReference type="InterPro" id="IPR016211">
    <property type="entry name" value="Glu/Phe/Leu/Val/Trp_DH_bac/arc"/>
</dbReference>
<dbReference type="EMBL" id="AAQH01000026">
    <property type="protein sequence ID" value="EAT10993.1"/>
    <property type="molecule type" value="Genomic_DNA"/>
</dbReference>
<comment type="caution">
    <text evidence="9">The sequence shown here is derived from an EMBL/GenBank/DDBJ whole genome shotgun (WGS) entry which is preliminary data.</text>
</comment>
<dbReference type="Gene3D" id="3.40.50.10860">
    <property type="entry name" value="Leucine Dehydrogenase, chain A, domain 1"/>
    <property type="match status" value="1"/>
</dbReference>
<dbReference type="Pfam" id="PF00208">
    <property type="entry name" value="ELFV_dehydrog"/>
    <property type="match status" value="2"/>
</dbReference>
<dbReference type="SMART" id="SM00839">
    <property type="entry name" value="ELFV_dehydrog"/>
    <property type="match status" value="1"/>
</dbReference>
<dbReference type="RefSeq" id="WP_007019294.1">
    <property type="nucleotide sequence ID" value="NZ_CH724123.1"/>
</dbReference>
<reference evidence="9 10" key="1">
    <citation type="submission" date="2006-03" db="EMBL/GenBank/DDBJ databases">
        <authorList>
            <person name="Pinhassi J."/>
            <person name="Pedros-Alio C."/>
            <person name="Ferriera S."/>
            <person name="Johnson J."/>
            <person name="Kravitz S."/>
            <person name="Halpern A."/>
            <person name="Remington K."/>
            <person name="Beeson K."/>
            <person name="Tran B."/>
            <person name="Rogers Y.-H."/>
            <person name="Friedman R."/>
            <person name="Venter J.C."/>
        </authorList>
    </citation>
    <scope>NUCLEOTIDE SEQUENCE [LARGE SCALE GENOMIC DNA]</scope>
    <source>
        <strain evidence="9 10">RED65</strain>
    </source>
</reference>
<dbReference type="OrthoDB" id="9803297at2"/>
<evidence type="ECO:0000256" key="4">
    <source>
        <dbReference type="ARBA" id="ARBA00023027"/>
    </source>
</evidence>
<evidence type="ECO:0000256" key="6">
    <source>
        <dbReference type="PIRSR" id="PIRSR000188-2"/>
    </source>
</evidence>
<evidence type="ECO:0000313" key="9">
    <source>
        <dbReference type="EMBL" id="EAT10993.1"/>
    </source>
</evidence>
<keyword evidence="3 7" id="KW-0560">Oxidoreductase</keyword>
<dbReference type="CDD" id="cd01075">
    <property type="entry name" value="NAD_bind_Leu_Phe_Val_DH"/>
    <property type="match status" value="1"/>
</dbReference>
<comment type="similarity">
    <text evidence="2 7">Belongs to the Glu/Leu/Phe/Val dehydrogenases family.</text>
</comment>
<evidence type="ECO:0000313" key="10">
    <source>
        <dbReference type="Proteomes" id="UP000004263"/>
    </source>
</evidence>
<dbReference type="GO" id="GO:0006520">
    <property type="term" value="P:amino acid metabolic process"/>
    <property type="evidence" value="ECO:0007669"/>
    <property type="project" value="InterPro"/>
</dbReference>
<dbReference type="GO" id="GO:0000166">
    <property type="term" value="F:nucleotide binding"/>
    <property type="evidence" value="ECO:0007669"/>
    <property type="project" value="UniProtKB-KW"/>
</dbReference>
<dbReference type="InterPro" id="IPR006096">
    <property type="entry name" value="Glu/Leu/Phe/Val/Trp_DH_C"/>
</dbReference>
<dbReference type="PRINTS" id="PR00082">
    <property type="entry name" value="GLFDHDRGNASE"/>
</dbReference>
<keyword evidence="10" id="KW-1185">Reference proteome</keyword>
<evidence type="ECO:0000256" key="5">
    <source>
        <dbReference type="PIRSR" id="PIRSR000188-1"/>
    </source>
</evidence>
<dbReference type="Pfam" id="PF02812">
    <property type="entry name" value="ELFV_dehydrog_N"/>
    <property type="match status" value="1"/>
</dbReference>
<dbReference type="PANTHER" id="PTHR42722:SF1">
    <property type="entry name" value="VALINE DEHYDROGENASE"/>
    <property type="match status" value="1"/>
</dbReference>
<dbReference type="PIRSF" id="PIRSF000188">
    <property type="entry name" value="Phe_leu_dh"/>
    <property type="match status" value="1"/>
</dbReference>
<gene>
    <name evidence="9" type="ORF">RED65_02188</name>
</gene>
<accession>Q1MYF2</accession>
<evidence type="ECO:0000256" key="7">
    <source>
        <dbReference type="RuleBase" id="RU004417"/>
    </source>
</evidence>
<sequence length="345" mass="37267">MFDLMSQDKVQELHFSSNGPLKAIIALHNLRQGPALGGCRFIRYQNETQAIDDAIRLAKGMSYKAALAGVPQGGGKSVIMMPEGDFDRAELFSLFGKFINSLNGSYITAMDSGTSVSDMDIIRRQTPFVASSSNIGDPSPTTAKGIVLGLAEAVEQAFNQSVQGLTVAIQGLGHVGMVLAESLHQQGAKIIVCDVDEQKVDYAVKHFDAKAVSVNEIYSQQCDVFSPCGLGLSINDNTIKQLKCKVIAGCANNQLAHDGLGQQLHDLGILYTPDYVINSGGLIYASSNFRGLSLDKIDHQVLKLKDTLNKIFILSKQKNIPTQVIADEMAEHVLYGNDTTMQEAI</sequence>
<feature type="active site" description="Proton donor/acceptor" evidence="5">
    <location>
        <position position="76"/>
    </location>
</feature>
<dbReference type="SUPFAM" id="SSF53223">
    <property type="entry name" value="Aminoacid dehydrogenase-like, N-terminal domain"/>
    <property type="match status" value="1"/>
</dbReference>
<keyword evidence="6" id="KW-0547">Nucleotide-binding</keyword>
<dbReference type="InterPro" id="IPR006095">
    <property type="entry name" value="Glu/Leu/Phe/Val/Trp_DH"/>
</dbReference>
<dbReference type="AlphaFoldDB" id="Q1MYF2"/>
<feature type="domain" description="Glutamate/phenylalanine/leucine/valine/L-tryptophan dehydrogenase C-terminal" evidence="8">
    <location>
        <begin position="136"/>
        <end position="342"/>
    </location>
</feature>